<feature type="domain" description="ABC transporter" evidence="10">
    <location>
        <begin position="377"/>
        <end position="610"/>
    </location>
</feature>
<dbReference type="PROSITE" id="PS50929">
    <property type="entry name" value="ABC_TM1F"/>
    <property type="match status" value="1"/>
</dbReference>
<feature type="transmembrane region" description="Helical" evidence="9">
    <location>
        <begin position="191"/>
        <end position="209"/>
    </location>
</feature>
<dbReference type="AlphaFoldDB" id="E0U5C2"/>
<name>E0U5C2_GLOV7</name>
<dbReference type="GO" id="GO:0005524">
    <property type="term" value="F:ATP binding"/>
    <property type="evidence" value="ECO:0007669"/>
    <property type="project" value="UniProtKB-KW"/>
</dbReference>
<dbReference type="InterPro" id="IPR027417">
    <property type="entry name" value="P-loop_NTPase"/>
</dbReference>
<feature type="domain" description="ABC transmembrane type-1" evidence="11">
    <location>
        <begin position="43"/>
        <end position="334"/>
    </location>
</feature>
<evidence type="ECO:0000313" key="12">
    <source>
        <dbReference type="EMBL" id="ADN13512.1"/>
    </source>
</evidence>
<dbReference type="CDD" id="cd18544">
    <property type="entry name" value="ABC_6TM_TmrA_like"/>
    <property type="match status" value="1"/>
</dbReference>
<feature type="compositionally biased region" description="Basic and acidic residues" evidence="8">
    <location>
        <begin position="10"/>
        <end position="21"/>
    </location>
</feature>
<dbReference type="InterPro" id="IPR036640">
    <property type="entry name" value="ABC1_TM_sf"/>
</dbReference>
<keyword evidence="2" id="KW-0813">Transport</keyword>
<dbReference type="Pfam" id="PF00664">
    <property type="entry name" value="ABC_membrane"/>
    <property type="match status" value="1"/>
</dbReference>
<dbReference type="InterPro" id="IPR003593">
    <property type="entry name" value="AAA+_ATPase"/>
</dbReference>
<dbReference type="Gene3D" id="3.40.50.300">
    <property type="entry name" value="P-loop containing nucleotide triphosphate hydrolases"/>
    <property type="match status" value="1"/>
</dbReference>
<feature type="transmembrane region" description="Helical" evidence="9">
    <location>
        <begin position="41"/>
        <end position="63"/>
    </location>
</feature>
<accession>E0U5C2</accession>
<reference evidence="13" key="1">
    <citation type="journal article" date="2011" name="MBio">
        <title>Novel metabolic attributes of the genus Cyanothece, comprising a group of unicellular nitrogen-fixing Cyanobacteria.</title>
        <authorList>
            <person name="Bandyopadhyay A."/>
            <person name="Elvitigala T."/>
            <person name="Welsh E."/>
            <person name="Stockel J."/>
            <person name="Liberton M."/>
            <person name="Min H."/>
            <person name="Sherman L.A."/>
            <person name="Pakrasi H.B."/>
        </authorList>
    </citation>
    <scope>NUCLEOTIDE SEQUENCE [LARGE SCALE GENOMIC DNA]</scope>
    <source>
        <strain evidence="13">PCC 7822</strain>
    </source>
</reference>
<dbReference type="STRING" id="497965.Cyan7822_1518"/>
<feature type="transmembrane region" description="Helical" evidence="9">
    <location>
        <begin position="269"/>
        <end position="291"/>
    </location>
</feature>
<dbReference type="Gene3D" id="1.20.1560.10">
    <property type="entry name" value="ABC transporter type 1, transmembrane domain"/>
    <property type="match status" value="1"/>
</dbReference>
<proteinExistence type="predicted"/>
<keyword evidence="6 9" id="KW-1133">Transmembrane helix</keyword>
<dbReference type="SUPFAM" id="SSF52540">
    <property type="entry name" value="P-loop containing nucleoside triphosphate hydrolases"/>
    <property type="match status" value="1"/>
</dbReference>
<dbReference type="GO" id="GO:0005886">
    <property type="term" value="C:plasma membrane"/>
    <property type="evidence" value="ECO:0007669"/>
    <property type="project" value="UniProtKB-SubCell"/>
</dbReference>
<evidence type="ECO:0000256" key="2">
    <source>
        <dbReference type="ARBA" id="ARBA00022448"/>
    </source>
</evidence>
<keyword evidence="4" id="KW-0547">Nucleotide-binding</keyword>
<protein>
    <submittedName>
        <fullName evidence="12">ABC transporter related protein</fullName>
    </submittedName>
</protein>
<dbReference type="PROSITE" id="PS00211">
    <property type="entry name" value="ABC_TRANSPORTER_1"/>
    <property type="match status" value="1"/>
</dbReference>
<dbReference type="SUPFAM" id="SSF90123">
    <property type="entry name" value="ABC transporter transmembrane region"/>
    <property type="match status" value="1"/>
</dbReference>
<evidence type="ECO:0000256" key="5">
    <source>
        <dbReference type="ARBA" id="ARBA00022840"/>
    </source>
</evidence>
<gene>
    <name evidence="12" type="ordered locus">Cyan7822_1518</name>
</gene>
<dbReference type="Pfam" id="PF00005">
    <property type="entry name" value="ABC_tran"/>
    <property type="match status" value="1"/>
</dbReference>
<dbReference type="GO" id="GO:0015421">
    <property type="term" value="F:ABC-type oligopeptide transporter activity"/>
    <property type="evidence" value="ECO:0007669"/>
    <property type="project" value="TreeGrafter"/>
</dbReference>
<comment type="subcellular location">
    <subcellularLocation>
        <location evidence="1">Cell membrane</location>
        <topology evidence="1">Multi-pass membrane protein</topology>
    </subcellularLocation>
</comment>
<dbReference type="RefSeq" id="WP_013321619.1">
    <property type="nucleotide sequence ID" value="NC_014501.1"/>
</dbReference>
<dbReference type="PANTHER" id="PTHR43394:SF1">
    <property type="entry name" value="ATP-BINDING CASSETTE SUB-FAMILY B MEMBER 10, MITOCHONDRIAL"/>
    <property type="match status" value="1"/>
</dbReference>
<evidence type="ECO:0000256" key="7">
    <source>
        <dbReference type="ARBA" id="ARBA00023136"/>
    </source>
</evidence>
<dbReference type="GO" id="GO:0016887">
    <property type="term" value="F:ATP hydrolysis activity"/>
    <property type="evidence" value="ECO:0007669"/>
    <property type="project" value="InterPro"/>
</dbReference>
<dbReference type="InterPro" id="IPR011527">
    <property type="entry name" value="ABC1_TM_dom"/>
</dbReference>
<evidence type="ECO:0000256" key="4">
    <source>
        <dbReference type="ARBA" id="ARBA00022741"/>
    </source>
</evidence>
<evidence type="ECO:0000256" key="6">
    <source>
        <dbReference type="ARBA" id="ARBA00022989"/>
    </source>
</evidence>
<keyword evidence="13" id="KW-1185">Reference proteome</keyword>
<dbReference type="FunFam" id="3.40.50.300:FF:000287">
    <property type="entry name" value="Multidrug ABC transporter ATP-binding protein"/>
    <property type="match status" value="1"/>
</dbReference>
<dbReference type="HOGENOM" id="CLU_000604_84_4_3"/>
<dbReference type="eggNOG" id="COG1132">
    <property type="taxonomic scope" value="Bacteria"/>
</dbReference>
<feature type="transmembrane region" description="Helical" evidence="9">
    <location>
        <begin position="83"/>
        <end position="105"/>
    </location>
</feature>
<feature type="region of interest" description="Disordered" evidence="8">
    <location>
        <begin position="1"/>
        <end position="21"/>
    </location>
</feature>
<evidence type="ECO:0000256" key="9">
    <source>
        <dbReference type="SAM" id="Phobius"/>
    </source>
</evidence>
<dbReference type="Proteomes" id="UP000008206">
    <property type="component" value="Chromosome"/>
</dbReference>
<keyword evidence="5" id="KW-0067">ATP-binding</keyword>
<sequence>MAFFPPPPPDRQDRPRPPRPRENDWRLILKLLPYTRRSRKLLLWSILLLLPVSVAGAIQPLIIGQAISLLRSEAAWPYLEKMTLAQGLNFLAVLLLVTIIIRVIFSATQGYIIQQVGQDITAQVRQDLFTHITSLSASFFDRTPVGRLVTRIASDVEALGDVFASGAIGVLSDFVYFVVILITIFSLQWQLSLMLFLMLIPVTGLIIYFQQQYRKANYQVREELSQLNSMLQENVMGINVVQLFRRERFNSDMFRTINKRYRMEVDKTIFHDSAISATLEWVGLVAIAGVLGLGGIFVVKGMITLGTLSAFILYGRRLFDPIRQFADKFTMFQAGFTAIERISELLSEPIEIRDPEIYQNAISPGQIISNNQQGGEIRFENVWFAYKAHEYVLKNLDFTIRPGEKVALVGPTGAGKSSIIRLLCRLYEPTKGRILLDGIDIRDIPQAQLRRYIGVILQESFLFAGDIKRNITLGEDYSLDQVKEAAQLTNINQFIEELPQSYDTVLRERGANLSGGQKQLLAFARVAIRKPRVLVLDEATASLDVGTEALIQQALEELLKERTAIIIAHRLSTIRDVDRILVLKRGELIEQGSHEKLLEQKGLYASLYRLQMLGAAELLS</sequence>
<dbReference type="EMBL" id="CP002198">
    <property type="protein sequence ID" value="ADN13512.1"/>
    <property type="molecule type" value="Genomic_DNA"/>
</dbReference>
<evidence type="ECO:0000256" key="3">
    <source>
        <dbReference type="ARBA" id="ARBA00022692"/>
    </source>
</evidence>
<organism evidence="12 13">
    <name type="scientific">Gloeothece verrucosa (strain PCC 7822)</name>
    <name type="common">Cyanothece sp. (strain PCC 7822)</name>
    <dbReference type="NCBI Taxonomy" id="497965"/>
    <lineage>
        <taxon>Bacteria</taxon>
        <taxon>Bacillati</taxon>
        <taxon>Cyanobacteriota</taxon>
        <taxon>Cyanophyceae</taxon>
        <taxon>Oscillatoriophycideae</taxon>
        <taxon>Chroococcales</taxon>
        <taxon>Aphanothecaceae</taxon>
        <taxon>Gloeothece</taxon>
        <taxon>Gloeothece verrucosa</taxon>
    </lineage>
</organism>
<dbReference type="KEGG" id="cyj:Cyan7822_1518"/>
<dbReference type="OrthoDB" id="544620at2"/>
<evidence type="ECO:0000259" key="10">
    <source>
        <dbReference type="PROSITE" id="PS50893"/>
    </source>
</evidence>
<dbReference type="PROSITE" id="PS50893">
    <property type="entry name" value="ABC_TRANSPORTER_2"/>
    <property type="match status" value="1"/>
</dbReference>
<keyword evidence="3 9" id="KW-0812">Transmembrane</keyword>
<feature type="transmembrane region" description="Helical" evidence="9">
    <location>
        <begin position="162"/>
        <end position="185"/>
    </location>
</feature>
<evidence type="ECO:0000256" key="8">
    <source>
        <dbReference type="SAM" id="MobiDB-lite"/>
    </source>
</evidence>
<dbReference type="CDD" id="cd03254">
    <property type="entry name" value="ABCC_Glucan_exporter_like"/>
    <property type="match status" value="1"/>
</dbReference>
<dbReference type="SMART" id="SM00382">
    <property type="entry name" value="AAA"/>
    <property type="match status" value="1"/>
</dbReference>
<evidence type="ECO:0000256" key="1">
    <source>
        <dbReference type="ARBA" id="ARBA00004651"/>
    </source>
</evidence>
<dbReference type="InterPro" id="IPR017871">
    <property type="entry name" value="ABC_transporter-like_CS"/>
</dbReference>
<evidence type="ECO:0000259" key="11">
    <source>
        <dbReference type="PROSITE" id="PS50929"/>
    </source>
</evidence>
<evidence type="ECO:0000313" key="13">
    <source>
        <dbReference type="Proteomes" id="UP000008206"/>
    </source>
</evidence>
<dbReference type="InterPro" id="IPR003439">
    <property type="entry name" value="ABC_transporter-like_ATP-bd"/>
</dbReference>
<keyword evidence="7 9" id="KW-0472">Membrane</keyword>
<dbReference type="InterPro" id="IPR039421">
    <property type="entry name" value="Type_1_exporter"/>
</dbReference>
<dbReference type="PANTHER" id="PTHR43394">
    <property type="entry name" value="ATP-DEPENDENT PERMEASE MDL1, MITOCHONDRIAL"/>
    <property type="match status" value="1"/>
</dbReference>